<evidence type="ECO:0000313" key="4">
    <source>
        <dbReference type="EMBL" id="ACU96812.1"/>
    </source>
</evidence>
<dbReference type="SUPFAM" id="SSF50249">
    <property type="entry name" value="Nucleic acid-binding proteins"/>
    <property type="match status" value="1"/>
</dbReference>
<name>C7MTS9_SACVD</name>
<keyword evidence="5" id="KW-1185">Reference proteome</keyword>
<dbReference type="PANTHER" id="PTHR34075">
    <property type="entry name" value="BLR3430 PROTEIN"/>
    <property type="match status" value="1"/>
</dbReference>
<feature type="domain" description="ChsH2 rubredoxin-like zinc ribbon" evidence="3">
    <location>
        <begin position="26"/>
        <end position="53"/>
    </location>
</feature>
<organism evidence="4 5">
    <name type="scientific">Saccharomonospora viridis (strain ATCC 15386 / DSM 43017 / JCM 3036 / CCUG 5913 / NBRC 12207 / NCIMB 9602 / P101)</name>
    <name type="common">Thermoactinomyces viridis</name>
    <dbReference type="NCBI Taxonomy" id="471857"/>
    <lineage>
        <taxon>Bacteria</taxon>
        <taxon>Bacillati</taxon>
        <taxon>Actinomycetota</taxon>
        <taxon>Actinomycetes</taxon>
        <taxon>Pseudonocardiales</taxon>
        <taxon>Pseudonocardiaceae</taxon>
        <taxon>Saccharomonospora</taxon>
    </lineage>
</organism>
<dbReference type="AlphaFoldDB" id="C7MTS9"/>
<accession>C7MTS9</accession>
<gene>
    <name evidence="4" type="ordered locus">Svir_17870</name>
</gene>
<evidence type="ECO:0000259" key="2">
    <source>
        <dbReference type="Pfam" id="PF01796"/>
    </source>
</evidence>
<protein>
    <submittedName>
        <fullName evidence="4">Predicted nucleic-acid-binding protein containing a Zn-ribbon</fullName>
    </submittedName>
</protein>
<dbReference type="Gene3D" id="6.10.30.10">
    <property type="match status" value="1"/>
</dbReference>
<dbReference type="InterPro" id="IPR002878">
    <property type="entry name" value="ChsH2_C"/>
</dbReference>
<dbReference type="PANTHER" id="PTHR34075:SF5">
    <property type="entry name" value="BLR3430 PROTEIN"/>
    <property type="match status" value="1"/>
</dbReference>
<evidence type="ECO:0000256" key="1">
    <source>
        <dbReference type="SAM" id="MobiDB-lite"/>
    </source>
</evidence>
<sequence length="141" mass="15248">MGRPLRRSHGSGDEEDQVTGGRGRTRLEGSVCRGCATVAFPPAQTCRRCGGRETTVTELGTQGTLWAHTVQRFPPKSPPYVPPADGFRPFAVGYVELPEGIKIEAILDCDDVDELVAGAPMSLVATEPVPRFAPVRTEEER</sequence>
<dbReference type="HOGENOM" id="CLU_146761_0_0_11"/>
<dbReference type="Pfam" id="PF01796">
    <property type="entry name" value="OB_ChsH2_C"/>
    <property type="match status" value="1"/>
</dbReference>
<dbReference type="STRING" id="471857.Svir_17870"/>
<dbReference type="EMBL" id="CP001683">
    <property type="protein sequence ID" value="ACU96812.1"/>
    <property type="molecule type" value="Genomic_DNA"/>
</dbReference>
<dbReference type="KEGG" id="svi:Svir_17870"/>
<feature type="domain" description="ChsH2 C-terminal OB-fold" evidence="2">
    <location>
        <begin position="58"/>
        <end position="124"/>
    </location>
</feature>
<dbReference type="InterPro" id="IPR012340">
    <property type="entry name" value="NA-bd_OB-fold"/>
</dbReference>
<evidence type="ECO:0000259" key="3">
    <source>
        <dbReference type="Pfam" id="PF12172"/>
    </source>
</evidence>
<evidence type="ECO:0000313" key="5">
    <source>
        <dbReference type="Proteomes" id="UP000000841"/>
    </source>
</evidence>
<dbReference type="InterPro" id="IPR052513">
    <property type="entry name" value="Thioester_dehydratase-like"/>
</dbReference>
<proteinExistence type="predicted"/>
<dbReference type="Proteomes" id="UP000000841">
    <property type="component" value="Chromosome"/>
</dbReference>
<reference evidence="4 5" key="1">
    <citation type="journal article" date="2009" name="Stand. Genomic Sci.">
        <title>Complete genome sequence of Saccharomonospora viridis type strain (P101).</title>
        <authorList>
            <person name="Pati A."/>
            <person name="Sikorski J."/>
            <person name="Nolan M."/>
            <person name="Lapidus A."/>
            <person name="Copeland A."/>
            <person name="Glavina Del Rio T."/>
            <person name="Lucas S."/>
            <person name="Chen F."/>
            <person name="Tice H."/>
            <person name="Pitluck S."/>
            <person name="Cheng J.F."/>
            <person name="Chertkov O."/>
            <person name="Brettin T."/>
            <person name="Han C."/>
            <person name="Detter J.C."/>
            <person name="Kuske C."/>
            <person name="Bruce D."/>
            <person name="Goodwin L."/>
            <person name="Chain P."/>
            <person name="D'haeseleer P."/>
            <person name="Chen A."/>
            <person name="Palaniappan K."/>
            <person name="Ivanova N."/>
            <person name="Mavromatis K."/>
            <person name="Mikhailova N."/>
            <person name="Rohde M."/>
            <person name="Tindall B.J."/>
            <person name="Goker M."/>
            <person name="Bristow J."/>
            <person name="Eisen J.A."/>
            <person name="Markowitz V."/>
            <person name="Hugenholtz P."/>
            <person name="Kyrpides N.C."/>
            <person name="Klenk H.P."/>
        </authorList>
    </citation>
    <scope>NUCLEOTIDE SEQUENCE [LARGE SCALE GENOMIC DNA]</scope>
    <source>
        <strain evidence="5">ATCC 15386 / DSM 43017 / JCM 3036 / NBRC 12207 / P101</strain>
    </source>
</reference>
<dbReference type="eggNOG" id="COG1545">
    <property type="taxonomic scope" value="Bacteria"/>
</dbReference>
<dbReference type="Pfam" id="PF12172">
    <property type="entry name" value="zf-ChsH2"/>
    <property type="match status" value="1"/>
</dbReference>
<feature type="region of interest" description="Disordered" evidence="1">
    <location>
        <begin position="1"/>
        <end position="26"/>
    </location>
</feature>
<dbReference type="InterPro" id="IPR022002">
    <property type="entry name" value="ChsH2_Znr"/>
</dbReference>